<dbReference type="Proteomes" id="UP000015106">
    <property type="component" value="Chromosome 5"/>
</dbReference>
<reference evidence="2" key="3">
    <citation type="submission" date="2022-06" db="UniProtKB">
        <authorList>
            <consortium name="EnsemblPlants"/>
        </authorList>
    </citation>
    <scope>IDENTIFICATION</scope>
</reference>
<dbReference type="AlphaFoldDB" id="A0A8R7UFM8"/>
<evidence type="ECO:0000313" key="2">
    <source>
        <dbReference type="EnsemblPlants" id="TuG1812G0500001543.01.T01.cds435139"/>
    </source>
</evidence>
<dbReference type="EnsemblPlants" id="TuG1812G0500001543.01.T01">
    <property type="protein sequence ID" value="TuG1812G0500001543.01.T01.cds435139"/>
    <property type="gene ID" value="TuG1812G0500001543.01"/>
</dbReference>
<sequence>GHGLAVRQHTSVHRPEPTLGQEVCSREAAGGVLQLRVAEPPRRLPEHRRLVLAHRAQQRRPQRRGPGEGHDVSHVASEVQVGPAPDGADLRQQVQLGDLLHQRVGCRGSSAGWCWPGGCTGSLQDVGHPWLERRRGCC</sequence>
<proteinExistence type="predicted"/>
<accession>A0A8R7UFM8</accession>
<evidence type="ECO:0000256" key="1">
    <source>
        <dbReference type="SAM" id="MobiDB-lite"/>
    </source>
</evidence>
<feature type="compositionally biased region" description="Basic residues" evidence="1">
    <location>
        <begin position="50"/>
        <end position="63"/>
    </location>
</feature>
<name>A0A8R7UFM8_TRIUA</name>
<protein>
    <submittedName>
        <fullName evidence="2">Uncharacterized protein</fullName>
    </submittedName>
</protein>
<dbReference type="Gramene" id="TuG1812G0500001543.01.T01">
    <property type="protein sequence ID" value="TuG1812G0500001543.01.T01.cds435139"/>
    <property type="gene ID" value="TuG1812G0500001543.01"/>
</dbReference>
<keyword evidence="3" id="KW-1185">Reference proteome</keyword>
<reference evidence="3" key="1">
    <citation type="journal article" date="2013" name="Nature">
        <title>Draft genome of the wheat A-genome progenitor Triticum urartu.</title>
        <authorList>
            <person name="Ling H.Q."/>
            <person name="Zhao S."/>
            <person name="Liu D."/>
            <person name="Wang J."/>
            <person name="Sun H."/>
            <person name="Zhang C."/>
            <person name="Fan H."/>
            <person name="Li D."/>
            <person name="Dong L."/>
            <person name="Tao Y."/>
            <person name="Gao C."/>
            <person name="Wu H."/>
            <person name="Li Y."/>
            <person name="Cui Y."/>
            <person name="Guo X."/>
            <person name="Zheng S."/>
            <person name="Wang B."/>
            <person name="Yu K."/>
            <person name="Liang Q."/>
            <person name="Yang W."/>
            <person name="Lou X."/>
            <person name="Chen J."/>
            <person name="Feng M."/>
            <person name="Jian J."/>
            <person name="Zhang X."/>
            <person name="Luo G."/>
            <person name="Jiang Y."/>
            <person name="Liu J."/>
            <person name="Wang Z."/>
            <person name="Sha Y."/>
            <person name="Zhang B."/>
            <person name="Wu H."/>
            <person name="Tang D."/>
            <person name="Shen Q."/>
            <person name="Xue P."/>
            <person name="Zou S."/>
            <person name="Wang X."/>
            <person name="Liu X."/>
            <person name="Wang F."/>
            <person name="Yang Y."/>
            <person name="An X."/>
            <person name="Dong Z."/>
            <person name="Zhang K."/>
            <person name="Zhang X."/>
            <person name="Luo M.C."/>
            <person name="Dvorak J."/>
            <person name="Tong Y."/>
            <person name="Wang J."/>
            <person name="Yang H."/>
            <person name="Li Z."/>
            <person name="Wang D."/>
            <person name="Zhang A."/>
            <person name="Wang J."/>
        </authorList>
    </citation>
    <scope>NUCLEOTIDE SEQUENCE</scope>
    <source>
        <strain evidence="3">cv. G1812</strain>
    </source>
</reference>
<organism evidence="2 3">
    <name type="scientific">Triticum urartu</name>
    <name type="common">Red wild einkorn</name>
    <name type="synonym">Crithodium urartu</name>
    <dbReference type="NCBI Taxonomy" id="4572"/>
    <lineage>
        <taxon>Eukaryota</taxon>
        <taxon>Viridiplantae</taxon>
        <taxon>Streptophyta</taxon>
        <taxon>Embryophyta</taxon>
        <taxon>Tracheophyta</taxon>
        <taxon>Spermatophyta</taxon>
        <taxon>Magnoliopsida</taxon>
        <taxon>Liliopsida</taxon>
        <taxon>Poales</taxon>
        <taxon>Poaceae</taxon>
        <taxon>BOP clade</taxon>
        <taxon>Pooideae</taxon>
        <taxon>Triticodae</taxon>
        <taxon>Triticeae</taxon>
        <taxon>Triticinae</taxon>
        <taxon>Triticum</taxon>
    </lineage>
</organism>
<evidence type="ECO:0000313" key="3">
    <source>
        <dbReference type="Proteomes" id="UP000015106"/>
    </source>
</evidence>
<feature type="region of interest" description="Disordered" evidence="1">
    <location>
        <begin position="46"/>
        <end position="74"/>
    </location>
</feature>
<feature type="region of interest" description="Disordered" evidence="1">
    <location>
        <begin position="1"/>
        <end position="20"/>
    </location>
</feature>
<reference evidence="2" key="2">
    <citation type="submission" date="2018-03" db="EMBL/GenBank/DDBJ databases">
        <title>The Triticum urartu genome reveals the dynamic nature of wheat genome evolution.</title>
        <authorList>
            <person name="Ling H."/>
            <person name="Ma B."/>
            <person name="Shi X."/>
            <person name="Liu H."/>
            <person name="Dong L."/>
            <person name="Sun H."/>
            <person name="Cao Y."/>
            <person name="Gao Q."/>
            <person name="Zheng S."/>
            <person name="Li Y."/>
            <person name="Yu Y."/>
            <person name="Du H."/>
            <person name="Qi M."/>
            <person name="Li Y."/>
            <person name="Yu H."/>
            <person name="Cui Y."/>
            <person name="Wang N."/>
            <person name="Chen C."/>
            <person name="Wu H."/>
            <person name="Zhao Y."/>
            <person name="Zhang J."/>
            <person name="Li Y."/>
            <person name="Zhou W."/>
            <person name="Zhang B."/>
            <person name="Hu W."/>
            <person name="Eijk M."/>
            <person name="Tang J."/>
            <person name="Witsenboer H."/>
            <person name="Zhao S."/>
            <person name="Li Z."/>
            <person name="Zhang A."/>
            <person name="Wang D."/>
            <person name="Liang C."/>
        </authorList>
    </citation>
    <scope>NUCLEOTIDE SEQUENCE [LARGE SCALE GENOMIC DNA]</scope>
    <source>
        <strain evidence="2">cv. G1812</strain>
    </source>
</reference>